<dbReference type="AlphaFoldDB" id="A0A402AJ46"/>
<keyword evidence="4" id="KW-1185">Reference proteome</keyword>
<dbReference type="SUPFAM" id="SSF81606">
    <property type="entry name" value="PP2C-like"/>
    <property type="match status" value="1"/>
</dbReference>
<dbReference type="EMBL" id="BIFS01000001">
    <property type="protein sequence ID" value="GCE19141.1"/>
    <property type="molecule type" value="Genomic_DNA"/>
</dbReference>
<dbReference type="Gene3D" id="3.60.40.10">
    <property type="entry name" value="PPM-type phosphatase domain"/>
    <property type="match status" value="1"/>
</dbReference>
<dbReference type="RefSeq" id="WP_126550951.1">
    <property type="nucleotide sequence ID" value="NZ_BIFS01000001.1"/>
</dbReference>
<feature type="compositionally biased region" description="Basic and acidic residues" evidence="1">
    <location>
        <begin position="7"/>
        <end position="25"/>
    </location>
</feature>
<dbReference type="SMART" id="SM00331">
    <property type="entry name" value="PP2C_SIG"/>
    <property type="match status" value="1"/>
</dbReference>
<evidence type="ECO:0000313" key="3">
    <source>
        <dbReference type="EMBL" id="GCE19141.1"/>
    </source>
</evidence>
<gene>
    <name evidence="3" type="ORF">KDK_29410</name>
</gene>
<feature type="domain" description="PPM-type phosphatase" evidence="2">
    <location>
        <begin position="6"/>
        <end position="291"/>
    </location>
</feature>
<protein>
    <recommendedName>
        <fullName evidence="2">PPM-type phosphatase domain-containing protein</fullName>
    </recommendedName>
</protein>
<dbReference type="InterPro" id="IPR015655">
    <property type="entry name" value="PP2C"/>
</dbReference>
<dbReference type="Proteomes" id="UP000287188">
    <property type="component" value="Unassembled WGS sequence"/>
</dbReference>
<dbReference type="PROSITE" id="PS51746">
    <property type="entry name" value="PPM_2"/>
    <property type="match status" value="1"/>
</dbReference>
<dbReference type="PANTHER" id="PTHR13832">
    <property type="entry name" value="PROTEIN PHOSPHATASE 2C"/>
    <property type="match status" value="1"/>
</dbReference>
<dbReference type="InterPro" id="IPR001932">
    <property type="entry name" value="PPM-type_phosphatase-like_dom"/>
</dbReference>
<dbReference type="PANTHER" id="PTHR13832:SF827">
    <property type="entry name" value="PROTEIN PHOSPHATASE 1L"/>
    <property type="match status" value="1"/>
</dbReference>
<reference evidence="4" key="1">
    <citation type="submission" date="2018-12" db="EMBL/GenBank/DDBJ databases">
        <title>Tengunoibacter tsumagoiensis gen. nov., sp. nov., Dictyobacter kobayashii sp. nov., D. alpinus sp. nov., and D. joshuensis sp. nov. and description of Dictyobacteraceae fam. nov. within the order Ktedonobacterales isolated from Tengu-no-mugimeshi.</title>
        <authorList>
            <person name="Wang C.M."/>
            <person name="Zheng Y."/>
            <person name="Sakai Y."/>
            <person name="Toyoda A."/>
            <person name="Minakuchi Y."/>
            <person name="Abe K."/>
            <person name="Yokota A."/>
            <person name="Yabe S."/>
        </authorList>
    </citation>
    <scope>NUCLEOTIDE SEQUENCE [LARGE SCALE GENOMIC DNA]</scope>
    <source>
        <strain evidence="4">Uno11</strain>
    </source>
</reference>
<dbReference type="InterPro" id="IPR036457">
    <property type="entry name" value="PPM-type-like_dom_sf"/>
</dbReference>
<dbReference type="Pfam" id="PF13672">
    <property type="entry name" value="PP2C_2"/>
    <property type="match status" value="1"/>
</dbReference>
<accession>A0A402AJ46</accession>
<dbReference type="GO" id="GO:0004722">
    <property type="term" value="F:protein serine/threonine phosphatase activity"/>
    <property type="evidence" value="ECO:0007669"/>
    <property type="project" value="InterPro"/>
</dbReference>
<evidence type="ECO:0000313" key="4">
    <source>
        <dbReference type="Proteomes" id="UP000287188"/>
    </source>
</evidence>
<name>A0A402AJ46_9CHLR</name>
<comment type="caution">
    <text evidence="3">The sequence shown here is derived from an EMBL/GenBank/DDBJ whole genome shotgun (WGS) entry which is preliminary data.</text>
</comment>
<sequence>MHLKLTAADKTDVGKQRDQNEDYAYKRVESSEDGDRGLFIVADGMGGYKAGEVASKLAVETISKALDFFFKPVHDQPTIKLEKSALDPNKTVKLNSTPANSTASQKTQKLPETQAVSLIGDQLEAAIQQANKAIVGYGEKKSSARGLGSTVTAALIQNNQAYIANVGDSRTYLLRGNNLTPVTRDHSLVARLVESKQIEPEDVYTHPQRNLIYRSLGAGHKHVEVDIFHEVLQPGDKLLLCSDGLWEMIRHQDLLNALGEQNSPQVICDTLIDLANANGGEDNISAIVVHINAH</sequence>
<proteinExistence type="predicted"/>
<dbReference type="CDD" id="cd00143">
    <property type="entry name" value="PP2Cc"/>
    <property type="match status" value="1"/>
</dbReference>
<dbReference type="SMART" id="SM00332">
    <property type="entry name" value="PP2Cc"/>
    <property type="match status" value="1"/>
</dbReference>
<feature type="region of interest" description="Disordered" evidence="1">
    <location>
        <begin position="1"/>
        <end position="25"/>
    </location>
</feature>
<organism evidence="3 4">
    <name type="scientific">Dictyobacter kobayashii</name>
    <dbReference type="NCBI Taxonomy" id="2014872"/>
    <lineage>
        <taxon>Bacteria</taxon>
        <taxon>Bacillati</taxon>
        <taxon>Chloroflexota</taxon>
        <taxon>Ktedonobacteria</taxon>
        <taxon>Ktedonobacterales</taxon>
        <taxon>Dictyobacteraceae</taxon>
        <taxon>Dictyobacter</taxon>
    </lineage>
</organism>
<dbReference type="OrthoDB" id="152713at2"/>
<evidence type="ECO:0000259" key="2">
    <source>
        <dbReference type="PROSITE" id="PS51746"/>
    </source>
</evidence>
<evidence type="ECO:0000256" key="1">
    <source>
        <dbReference type="SAM" id="MobiDB-lite"/>
    </source>
</evidence>